<gene>
    <name evidence="2" type="ORF">J2X31_000870</name>
</gene>
<evidence type="ECO:0000313" key="2">
    <source>
        <dbReference type="EMBL" id="MDR6966870.1"/>
    </source>
</evidence>
<protein>
    <recommendedName>
        <fullName evidence="4">Glutaminyl-tRNA synthetase</fullName>
    </recommendedName>
</protein>
<dbReference type="EMBL" id="JAVDVI010000003">
    <property type="protein sequence ID" value="MDR6966870.1"/>
    <property type="molecule type" value="Genomic_DNA"/>
</dbReference>
<proteinExistence type="predicted"/>
<dbReference type="RefSeq" id="WP_310024750.1">
    <property type="nucleotide sequence ID" value="NZ_JAVDVI010000003.1"/>
</dbReference>
<name>A0ABU1TLM7_9FLAO</name>
<feature type="chain" id="PRO_5045803414" description="Glutaminyl-tRNA synthetase" evidence="1">
    <location>
        <begin position="19"/>
        <end position="113"/>
    </location>
</feature>
<dbReference type="Pfam" id="PF19897">
    <property type="entry name" value="DUF6370"/>
    <property type="match status" value="1"/>
</dbReference>
<reference evidence="2 3" key="1">
    <citation type="submission" date="2023-07" db="EMBL/GenBank/DDBJ databases">
        <title>Sorghum-associated microbial communities from plants grown in Nebraska, USA.</title>
        <authorList>
            <person name="Schachtman D."/>
        </authorList>
    </citation>
    <scope>NUCLEOTIDE SEQUENCE [LARGE SCALE GENOMIC DNA]</scope>
    <source>
        <strain evidence="2 3">3773</strain>
    </source>
</reference>
<dbReference type="Proteomes" id="UP001255185">
    <property type="component" value="Unassembled WGS sequence"/>
</dbReference>
<accession>A0ABU1TLM7</accession>
<sequence length="113" mass="12370">MKNIMTIALFLLAFGANAQDKKITKPQVVEASCGQCNFGMKDKKGCDLAVKIDGKPYFVDGTKLDDHGDAHGEDGFCSKVRQAEVTGEVKDNRFVASSFTLLPEKKAKKTKKK</sequence>
<evidence type="ECO:0008006" key="4">
    <source>
        <dbReference type="Google" id="ProtNLM"/>
    </source>
</evidence>
<dbReference type="InterPro" id="IPR045950">
    <property type="entry name" value="DUF6370"/>
</dbReference>
<feature type="signal peptide" evidence="1">
    <location>
        <begin position="1"/>
        <end position="18"/>
    </location>
</feature>
<evidence type="ECO:0000313" key="3">
    <source>
        <dbReference type="Proteomes" id="UP001255185"/>
    </source>
</evidence>
<comment type="caution">
    <text evidence="2">The sequence shown here is derived from an EMBL/GenBank/DDBJ whole genome shotgun (WGS) entry which is preliminary data.</text>
</comment>
<organism evidence="2 3">
    <name type="scientific">Flavobacterium arsenatis</name>
    <dbReference type="NCBI Taxonomy" id="1484332"/>
    <lineage>
        <taxon>Bacteria</taxon>
        <taxon>Pseudomonadati</taxon>
        <taxon>Bacteroidota</taxon>
        <taxon>Flavobacteriia</taxon>
        <taxon>Flavobacteriales</taxon>
        <taxon>Flavobacteriaceae</taxon>
        <taxon>Flavobacterium</taxon>
    </lineage>
</organism>
<evidence type="ECO:0000256" key="1">
    <source>
        <dbReference type="SAM" id="SignalP"/>
    </source>
</evidence>
<keyword evidence="3" id="KW-1185">Reference proteome</keyword>
<keyword evidence="1" id="KW-0732">Signal</keyword>